<gene>
    <name evidence="1" type="ORF">LEP1GSC187_0784</name>
</gene>
<protein>
    <submittedName>
        <fullName evidence="1">Uncharacterized protein</fullName>
    </submittedName>
</protein>
<organism evidence="1 2">
    <name type="scientific">Leptospira santarosai str. ZUN179</name>
    <dbReference type="NCBI Taxonomy" id="1049985"/>
    <lineage>
        <taxon>Bacteria</taxon>
        <taxon>Pseudomonadati</taxon>
        <taxon>Spirochaetota</taxon>
        <taxon>Spirochaetia</taxon>
        <taxon>Leptospirales</taxon>
        <taxon>Leptospiraceae</taxon>
        <taxon>Leptospira</taxon>
    </lineage>
</organism>
<name>M6URK2_9LEPT</name>
<evidence type="ECO:0000313" key="2">
    <source>
        <dbReference type="Proteomes" id="UP000012160"/>
    </source>
</evidence>
<dbReference type="AlphaFoldDB" id="M6URK2"/>
<sequence>MFFSNGIVFHSFLRFPSRICSDFTTSQFPDQSQHLYFRKKNSFGILPKDRFLFSKPRETVRLFQKILAQP</sequence>
<dbReference type="Proteomes" id="UP000012160">
    <property type="component" value="Unassembled WGS sequence"/>
</dbReference>
<accession>M6URK2</accession>
<dbReference type="EMBL" id="AHOQ02000031">
    <property type="protein sequence ID" value="EMO45386.1"/>
    <property type="molecule type" value="Genomic_DNA"/>
</dbReference>
<reference evidence="1 2" key="1">
    <citation type="submission" date="2013-01" db="EMBL/GenBank/DDBJ databases">
        <authorList>
            <person name="Harkins D.M."/>
            <person name="Durkin A.S."/>
            <person name="Brinkac L.M."/>
            <person name="Haft D.H."/>
            <person name="Selengut J.D."/>
            <person name="Sanka R."/>
            <person name="DePew J."/>
            <person name="Purushe J."/>
            <person name="Matthias M.A."/>
            <person name="Vinetz J.M."/>
            <person name="Sutton G.G."/>
            <person name="Nierman W.C."/>
            <person name="Fouts D.E."/>
        </authorList>
    </citation>
    <scope>NUCLEOTIDE SEQUENCE [LARGE SCALE GENOMIC DNA]</scope>
    <source>
        <strain evidence="1 2">ZUN179</strain>
    </source>
</reference>
<proteinExistence type="predicted"/>
<comment type="caution">
    <text evidence="1">The sequence shown here is derived from an EMBL/GenBank/DDBJ whole genome shotgun (WGS) entry which is preliminary data.</text>
</comment>
<evidence type="ECO:0000313" key="1">
    <source>
        <dbReference type="EMBL" id="EMO45386.1"/>
    </source>
</evidence>